<proteinExistence type="predicted"/>
<name>A0ABR1RP87_9PEZI</name>
<evidence type="ECO:0008006" key="3">
    <source>
        <dbReference type="Google" id="ProtNLM"/>
    </source>
</evidence>
<dbReference type="Proteomes" id="UP001444661">
    <property type="component" value="Unassembled WGS sequence"/>
</dbReference>
<comment type="caution">
    <text evidence="1">The sequence shown here is derived from an EMBL/GenBank/DDBJ whole genome shotgun (WGS) entry which is preliminary data.</text>
</comment>
<evidence type="ECO:0000313" key="1">
    <source>
        <dbReference type="EMBL" id="KAK8016662.1"/>
    </source>
</evidence>
<evidence type="ECO:0000313" key="2">
    <source>
        <dbReference type="Proteomes" id="UP001444661"/>
    </source>
</evidence>
<accession>A0ABR1RP87</accession>
<reference evidence="1 2" key="1">
    <citation type="submission" date="2023-01" db="EMBL/GenBank/DDBJ databases">
        <title>Analysis of 21 Apiospora genomes using comparative genomics revels a genus with tremendous synthesis potential of carbohydrate active enzymes and secondary metabolites.</title>
        <authorList>
            <person name="Sorensen T."/>
        </authorList>
    </citation>
    <scope>NUCLEOTIDE SEQUENCE [LARGE SCALE GENOMIC DNA]</scope>
    <source>
        <strain evidence="1 2">CBS 33761</strain>
    </source>
</reference>
<sequence>MDGYTWEAPPLPLLEMTSRGRLRFACVKQAEEAAEARDHVACPLCCIVHSPLRCLDKSNASEFPCAKLLLPGDDDADCEIDLADDQSLPRGLLGLPPRDWHPLIIYAFGLWSKRGRDTAPLRNAAGLDYVEEDLDDEWMVRDEWKLNWVPEHGLFAYWRHSQLVSSVCDDGRVPVRDCCACGDSFAYDPESLNHGLFEGNAAILRHKWRGDDGAQRRSNTQLLSGPPRELVVSQIHGCRRCGRDYQLAWQACETEQHGACHWLHFTTWFYLGKYIDVRDYYDEAMGHQADPSQTEMGRWPLSLRSRPVNSSPLDIGEVAGLSGFPGNY</sequence>
<keyword evidence="2" id="KW-1185">Reference proteome</keyword>
<protein>
    <recommendedName>
        <fullName evidence="3">C2H2-type domain-containing protein</fullName>
    </recommendedName>
</protein>
<organism evidence="1 2">
    <name type="scientific">Apiospora rasikravindrae</name>
    <dbReference type="NCBI Taxonomy" id="990691"/>
    <lineage>
        <taxon>Eukaryota</taxon>
        <taxon>Fungi</taxon>
        <taxon>Dikarya</taxon>
        <taxon>Ascomycota</taxon>
        <taxon>Pezizomycotina</taxon>
        <taxon>Sordariomycetes</taxon>
        <taxon>Xylariomycetidae</taxon>
        <taxon>Amphisphaeriales</taxon>
        <taxon>Apiosporaceae</taxon>
        <taxon>Apiospora</taxon>
    </lineage>
</organism>
<gene>
    <name evidence="1" type="ORF">PG993_014851</name>
</gene>
<dbReference type="EMBL" id="JAQQWK010000014">
    <property type="protein sequence ID" value="KAK8016662.1"/>
    <property type="molecule type" value="Genomic_DNA"/>
</dbReference>